<dbReference type="InterPro" id="IPR029060">
    <property type="entry name" value="PIN-like_dom_sf"/>
</dbReference>
<accession>A0A081NCV5</accession>
<dbReference type="Pfam" id="PF01850">
    <property type="entry name" value="PIN"/>
    <property type="match status" value="1"/>
</dbReference>
<dbReference type="EMBL" id="JOKH01000006">
    <property type="protein sequence ID" value="KEQ16278.1"/>
    <property type="molecule type" value="Genomic_DNA"/>
</dbReference>
<evidence type="ECO:0000313" key="2">
    <source>
        <dbReference type="EMBL" id="KEQ16278.1"/>
    </source>
</evidence>
<dbReference type="RefSeq" id="WP_034841004.1">
    <property type="nucleotide sequence ID" value="NZ_JOKH01000006.1"/>
</dbReference>
<dbReference type="Proteomes" id="UP000028073">
    <property type="component" value="Unassembled WGS sequence"/>
</dbReference>
<dbReference type="STRING" id="1137799.GZ78_24035"/>
<dbReference type="CDD" id="cd18683">
    <property type="entry name" value="PIN_VapC-like"/>
    <property type="match status" value="1"/>
</dbReference>
<reference evidence="2 3" key="1">
    <citation type="submission" date="2014-06" db="EMBL/GenBank/DDBJ databases">
        <title>Whole Genome Sequences of Three Symbiotic Endozoicomonas Bacteria.</title>
        <authorList>
            <person name="Neave M.J."/>
            <person name="Apprill A."/>
            <person name="Voolstra C.R."/>
        </authorList>
    </citation>
    <scope>NUCLEOTIDE SEQUENCE [LARGE SCALE GENOMIC DNA]</scope>
    <source>
        <strain evidence="2 3">DSM 25634</strain>
    </source>
</reference>
<dbReference type="AlphaFoldDB" id="A0A081NCV5"/>
<dbReference type="eggNOG" id="COG5611">
    <property type="taxonomic scope" value="Bacteria"/>
</dbReference>
<gene>
    <name evidence="2" type="ORF">GZ78_24035</name>
</gene>
<dbReference type="Gene3D" id="3.40.50.1010">
    <property type="entry name" value="5'-nuclease"/>
    <property type="match status" value="1"/>
</dbReference>
<dbReference type="OrthoDB" id="32974at2"/>
<proteinExistence type="predicted"/>
<keyword evidence="3" id="KW-1185">Reference proteome</keyword>
<evidence type="ECO:0000313" key="3">
    <source>
        <dbReference type="Proteomes" id="UP000028073"/>
    </source>
</evidence>
<comment type="caution">
    <text evidence="2">The sequence shown here is derived from an EMBL/GenBank/DDBJ whole genome shotgun (WGS) entry which is preliminary data.</text>
</comment>
<dbReference type="SUPFAM" id="SSF88723">
    <property type="entry name" value="PIN domain-like"/>
    <property type="match status" value="1"/>
</dbReference>
<feature type="domain" description="PIN" evidence="1">
    <location>
        <begin position="3"/>
        <end position="133"/>
    </location>
</feature>
<dbReference type="InterPro" id="IPR002716">
    <property type="entry name" value="PIN_dom"/>
</dbReference>
<protein>
    <submittedName>
        <fullName evidence="2">Twitching motility protein PilT</fullName>
    </submittedName>
</protein>
<sequence>MIAIDTNVLLRYLLQDDEKQSQKATALIHSCSSVLVTDVVLCETLWTLKGKKYQLARSDLLAVIDRLFRERNIRFEEGQVIWRAYRDFAEAVPVKIAGGKKKWPDFADILIINKARHMAEAERETFEGAFTFDIAAQQIDGAERP</sequence>
<dbReference type="PANTHER" id="PTHR39664:SF2">
    <property type="entry name" value="NUCLEIC ACID-BINDING PROTEIN, CONTAINING PIN DOMAIN-RELATED"/>
    <property type="match status" value="1"/>
</dbReference>
<dbReference type="PANTHER" id="PTHR39664">
    <property type="match status" value="1"/>
</dbReference>
<evidence type="ECO:0000259" key="1">
    <source>
        <dbReference type="Pfam" id="PF01850"/>
    </source>
</evidence>
<name>A0A081NCV5_9GAMM</name>
<organism evidence="2 3">
    <name type="scientific">Endozoicomonas numazuensis</name>
    <dbReference type="NCBI Taxonomy" id="1137799"/>
    <lineage>
        <taxon>Bacteria</taxon>
        <taxon>Pseudomonadati</taxon>
        <taxon>Pseudomonadota</taxon>
        <taxon>Gammaproteobacteria</taxon>
        <taxon>Oceanospirillales</taxon>
        <taxon>Endozoicomonadaceae</taxon>
        <taxon>Endozoicomonas</taxon>
    </lineage>
</organism>